<dbReference type="EMBL" id="BMQL01000015">
    <property type="protein sequence ID" value="GGR13033.1"/>
    <property type="molecule type" value="Genomic_DNA"/>
</dbReference>
<gene>
    <name evidence="1" type="ORF">GCM10008957_27480</name>
</gene>
<accession>A0A918C973</accession>
<keyword evidence="2" id="KW-1185">Reference proteome</keyword>
<dbReference type="Proteomes" id="UP000603865">
    <property type="component" value="Unassembled WGS sequence"/>
</dbReference>
<reference evidence="1" key="2">
    <citation type="submission" date="2020-09" db="EMBL/GenBank/DDBJ databases">
        <authorList>
            <person name="Sun Q."/>
            <person name="Ohkuma M."/>
        </authorList>
    </citation>
    <scope>NUCLEOTIDE SEQUENCE</scope>
    <source>
        <strain evidence="1">JCM 31311</strain>
    </source>
</reference>
<dbReference type="AlphaFoldDB" id="A0A918C973"/>
<sequence>MLLVAFDLLEILREVEELWRREWLTQGNLQSVGECGELLDGLRIRVKTFQKGRRQELQQRGGMVTSQEKEPGDRQVELVRQGVTGTQIGEGCCWKKDGIVESARWTVGQDGAVGAHDFRSDTLADAEVGGEVVSGVGHMG</sequence>
<proteinExistence type="predicted"/>
<name>A0A918C973_9DEIO</name>
<evidence type="ECO:0000313" key="1">
    <source>
        <dbReference type="EMBL" id="GGR13033.1"/>
    </source>
</evidence>
<protein>
    <submittedName>
        <fullName evidence="1">Uncharacterized protein</fullName>
    </submittedName>
</protein>
<organism evidence="1 2">
    <name type="scientific">Deinococcus ruber</name>
    <dbReference type="NCBI Taxonomy" id="1848197"/>
    <lineage>
        <taxon>Bacteria</taxon>
        <taxon>Thermotogati</taxon>
        <taxon>Deinococcota</taxon>
        <taxon>Deinococci</taxon>
        <taxon>Deinococcales</taxon>
        <taxon>Deinococcaceae</taxon>
        <taxon>Deinococcus</taxon>
    </lineage>
</organism>
<comment type="caution">
    <text evidence="1">The sequence shown here is derived from an EMBL/GenBank/DDBJ whole genome shotgun (WGS) entry which is preliminary data.</text>
</comment>
<evidence type="ECO:0000313" key="2">
    <source>
        <dbReference type="Proteomes" id="UP000603865"/>
    </source>
</evidence>
<reference evidence="1" key="1">
    <citation type="journal article" date="2014" name="Int. J. Syst. Evol. Microbiol.">
        <title>Complete genome sequence of Corynebacterium casei LMG S-19264T (=DSM 44701T), isolated from a smear-ripened cheese.</title>
        <authorList>
            <consortium name="US DOE Joint Genome Institute (JGI-PGF)"/>
            <person name="Walter F."/>
            <person name="Albersmeier A."/>
            <person name="Kalinowski J."/>
            <person name="Ruckert C."/>
        </authorList>
    </citation>
    <scope>NUCLEOTIDE SEQUENCE</scope>
    <source>
        <strain evidence="1">JCM 31311</strain>
    </source>
</reference>